<dbReference type="Proteomes" id="UP000092154">
    <property type="component" value="Unassembled WGS sequence"/>
</dbReference>
<feature type="region of interest" description="Disordered" evidence="1">
    <location>
        <begin position="65"/>
        <end position="99"/>
    </location>
</feature>
<feature type="region of interest" description="Disordered" evidence="1">
    <location>
        <begin position="23"/>
        <end position="44"/>
    </location>
</feature>
<proteinExistence type="predicted"/>
<feature type="compositionally biased region" description="Polar residues" evidence="1">
    <location>
        <begin position="65"/>
        <end position="74"/>
    </location>
</feature>
<gene>
    <name evidence="2" type="ORF">K503DRAFT_773932</name>
</gene>
<accession>A0A1B7MR14</accession>
<dbReference type="AlphaFoldDB" id="A0A1B7MR14"/>
<name>A0A1B7MR14_9AGAM</name>
<feature type="compositionally biased region" description="Polar residues" evidence="1">
    <location>
        <begin position="85"/>
        <end position="96"/>
    </location>
</feature>
<evidence type="ECO:0000256" key="1">
    <source>
        <dbReference type="SAM" id="MobiDB-lite"/>
    </source>
</evidence>
<evidence type="ECO:0000313" key="3">
    <source>
        <dbReference type="Proteomes" id="UP000092154"/>
    </source>
</evidence>
<protein>
    <submittedName>
        <fullName evidence="2">Uncharacterized protein</fullName>
    </submittedName>
</protein>
<reference evidence="2 3" key="1">
    <citation type="submission" date="2016-06" db="EMBL/GenBank/DDBJ databases">
        <title>Comparative genomics of the ectomycorrhizal sister species Rhizopogon vinicolor and Rhizopogon vesiculosus (Basidiomycota: Boletales) reveals a divergence of the mating type B locus.</title>
        <authorList>
            <consortium name="DOE Joint Genome Institute"/>
            <person name="Mujic A.B."/>
            <person name="Kuo A."/>
            <person name="Tritt A."/>
            <person name="Lipzen A."/>
            <person name="Chen C."/>
            <person name="Johnson J."/>
            <person name="Sharma A."/>
            <person name="Barry K."/>
            <person name="Grigoriev I.V."/>
            <person name="Spatafora J.W."/>
        </authorList>
    </citation>
    <scope>NUCLEOTIDE SEQUENCE [LARGE SCALE GENOMIC DNA]</scope>
    <source>
        <strain evidence="2 3">AM-OR11-026</strain>
    </source>
</reference>
<evidence type="ECO:0000313" key="2">
    <source>
        <dbReference type="EMBL" id="OAX35011.1"/>
    </source>
</evidence>
<dbReference type="InParanoid" id="A0A1B7MR14"/>
<dbReference type="EMBL" id="KV448543">
    <property type="protein sequence ID" value="OAX35011.1"/>
    <property type="molecule type" value="Genomic_DNA"/>
</dbReference>
<keyword evidence="3" id="KW-1185">Reference proteome</keyword>
<sequence length="123" mass="13598">MLHDVEPSVSTPVYREAYFDDARNSVHSSATPGTHVRSSACRRRALSPSSTSRIHAILNRFSSLFPRSQPNADSESIELPHNPGPSISQHQHSRNSPRPVEIAAVCDKQLSYVAQRPELVANE</sequence>
<organism evidence="2 3">
    <name type="scientific">Rhizopogon vinicolor AM-OR11-026</name>
    <dbReference type="NCBI Taxonomy" id="1314800"/>
    <lineage>
        <taxon>Eukaryota</taxon>
        <taxon>Fungi</taxon>
        <taxon>Dikarya</taxon>
        <taxon>Basidiomycota</taxon>
        <taxon>Agaricomycotina</taxon>
        <taxon>Agaricomycetes</taxon>
        <taxon>Agaricomycetidae</taxon>
        <taxon>Boletales</taxon>
        <taxon>Suillineae</taxon>
        <taxon>Rhizopogonaceae</taxon>
        <taxon>Rhizopogon</taxon>
    </lineage>
</organism>